<comment type="caution">
    <text evidence="2">The sequence shown here is derived from an EMBL/GenBank/DDBJ whole genome shotgun (WGS) entry which is preliminary data.</text>
</comment>
<reference evidence="2" key="1">
    <citation type="submission" date="2020-08" db="EMBL/GenBank/DDBJ databases">
        <authorList>
            <person name="Cejkova D."/>
            <person name="Kubasova T."/>
            <person name="Jahodarova E."/>
            <person name="Rychlik I."/>
        </authorList>
    </citation>
    <scope>NUCLEOTIDE SEQUENCE</scope>
    <source>
        <strain evidence="2">An582</strain>
    </source>
</reference>
<reference evidence="2" key="2">
    <citation type="journal article" date="2021" name="Sci. Rep.">
        <title>The distribution of antibiotic resistance genes in chicken gut microbiota commensals.</title>
        <authorList>
            <person name="Juricova H."/>
            <person name="Matiasovicova J."/>
            <person name="Kubasova T."/>
            <person name="Cejkova D."/>
            <person name="Rychlik I."/>
        </authorList>
    </citation>
    <scope>NUCLEOTIDE SEQUENCE</scope>
    <source>
        <strain evidence="2">An582</strain>
    </source>
</reference>
<dbReference type="EMBL" id="JACJKS010000007">
    <property type="protein sequence ID" value="MBM6948370.1"/>
    <property type="molecule type" value="Genomic_DNA"/>
</dbReference>
<name>A0A939BGS7_9CLOT</name>
<dbReference type="AlphaFoldDB" id="A0A939BGS7"/>
<dbReference type="GO" id="GO:0016052">
    <property type="term" value="P:carbohydrate catabolic process"/>
    <property type="evidence" value="ECO:0007669"/>
    <property type="project" value="InterPro"/>
</dbReference>
<evidence type="ECO:0000313" key="3">
    <source>
        <dbReference type="Proteomes" id="UP000705508"/>
    </source>
</evidence>
<protein>
    <submittedName>
        <fullName evidence="2">Carbohydrate-binding family 9-like protein</fullName>
    </submittedName>
</protein>
<dbReference type="Proteomes" id="UP000705508">
    <property type="component" value="Unassembled WGS sequence"/>
</dbReference>
<dbReference type="GO" id="GO:0030246">
    <property type="term" value="F:carbohydrate binding"/>
    <property type="evidence" value="ECO:0007669"/>
    <property type="project" value="InterPro"/>
</dbReference>
<evidence type="ECO:0000259" key="1">
    <source>
        <dbReference type="Pfam" id="PF16011"/>
    </source>
</evidence>
<dbReference type="Gene3D" id="2.60.40.1190">
    <property type="match status" value="1"/>
</dbReference>
<evidence type="ECO:0000313" key="2">
    <source>
        <dbReference type="EMBL" id="MBM6948370.1"/>
    </source>
</evidence>
<dbReference type="Pfam" id="PF16011">
    <property type="entry name" value="CBM9_2"/>
    <property type="match status" value="1"/>
</dbReference>
<dbReference type="SUPFAM" id="SSF49344">
    <property type="entry name" value="CBD9-like"/>
    <property type="match status" value="1"/>
</dbReference>
<sequence length="201" mass="23118">MLNIKIIQNPEELNTVEPQEIRHLLWGTKSAPCTFFSVGFVPGDAFYVRMVCEEKDPLRTYTAHRDPVYRDSAMEAFFLFDPTQGDMETYVNFEMNANGALLAAYGPSRMYRSYFSAEEYEQFRPTAQVEEDHWSISFCIPVSILEQIYGPLDLQAGSRLYCNFYKISETADIEHYAAYSPITSDTPSFHMPEYFADAVLV</sequence>
<dbReference type="CDD" id="cd09620">
    <property type="entry name" value="CBM9_like_3"/>
    <property type="match status" value="1"/>
</dbReference>
<dbReference type="GO" id="GO:0004553">
    <property type="term" value="F:hydrolase activity, hydrolyzing O-glycosyl compounds"/>
    <property type="evidence" value="ECO:0007669"/>
    <property type="project" value="InterPro"/>
</dbReference>
<proteinExistence type="predicted"/>
<gene>
    <name evidence="2" type="ORF">H6A20_06820</name>
</gene>
<organism evidence="2 3">
    <name type="scientific">Mordavella massiliensis</name>
    <dbReference type="NCBI Taxonomy" id="1871024"/>
    <lineage>
        <taxon>Bacteria</taxon>
        <taxon>Bacillati</taxon>
        <taxon>Bacillota</taxon>
        <taxon>Clostridia</taxon>
        <taxon>Eubacteriales</taxon>
        <taxon>Clostridiaceae</taxon>
        <taxon>Mordavella</taxon>
    </lineage>
</organism>
<dbReference type="RefSeq" id="WP_204906379.1">
    <property type="nucleotide sequence ID" value="NZ_JACJKS010000007.1"/>
</dbReference>
<dbReference type="InterPro" id="IPR010502">
    <property type="entry name" value="Carb-bd_dom_fam9"/>
</dbReference>
<feature type="domain" description="Carbohydrate-binding" evidence="1">
    <location>
        <begin position="14"/>
        <end position="196"/>
    </location>
</feature>
<accession>A0A939BGS7</accession>